<evidence type="ECO:0000256" key="2">
    <source>
        <dbReference type="ARBA" id="ARBA00004665"/>
    </source>
</evidence>
<dbReference type="SUPFAM" id="SSF55073">
    <property type="entry name" value="Nucleotide cyclase"/>
    <property type="match status" value="1"/>
</dbReference>
<feature type="transmembrane region" description="Helical" evidence="6">
    <location>
        <begin position="102"/>
        <end position="124"/>
    </location>
</feature>
<dbReference type="InterPro" id="IPR043128">
    <property type="entry name" value="Rev_trsase/Diguanyl_cyclase"/>
</dbReference>
<proteinExistence type="predicted"/>
<organism evidence="8 9">
    <name type="scientific">Klebsiella aerogenes (strain ATCC 13048 / DSM 30053 / CCUG 1429 / JCM 1235 / KCTC 2190 / NBRC 13534 / NCIMB 10102 / NCTC 10006 / CDC 819-56)</name>
    <name type="common">Enterobacter aerogenes</name>
    <dbReference type="NCBI Taxonomy" id="1028307"/>
    <lineage>
        <taxon>Bacteria</taxon>
        <taxon>Pseudomonadati</taxon>
        <taxon>Pseudomonadota</taxon>
        <taxon>Gammaproteobacteria</taxon>
        <taxon>Enterobacterales</taxon>
        <taxon>Enterobacteriaceae</taxon>
        <taxon>Klebsiella/Raoultella group</taxon>
        <taxon>Klebsiella</taxon>
    </lineage>
</organism>
<accession>A0A0H3FTI8</accession>
<dbReference type="PROSITE" id="PS50887">
    <property type="entry name" value="GGDEF"/>
    <property type="match status" value="1"/>
</dbReference>
<feature type="transmembrane region" description="Helical" evidence="6">
    <location>
        <begin position="176"/>
        <end position="196"/>
    </location>
</feature>
<keyword evidence="6" id="KW-0812">Transmembrane</keyword>
<feature type="domain" description="GGDEF" evidence="7">
    <location>
        <begin position="247"/>
        <end position="379"/>
    </location>
</feature>
<dbReference type="GO" id="GO:0005525">
    <property type="term" value="F:GTP binding"/>
    <property type="evidence" value="ECO:0007669"/>
    <property type="project" value="UniProtKB-KW"/>
</dbReference>
<keyword evidence="4" id="KW-0342">GTP-binding</keyword>
<keyword evidence="9" id="KW-1185">Reference proteome</keyword>
<evidence type="ECO:0000256" key="1">
    <source>
        <dbReference type="ARBA" id="ARBA00001946"/>
    </source>
</evidence>
<dbReference type="GO" id="GO:0005886">
    <property type="term" value="C:plasma membrane"/>
    <property type="evidence" value="ECO:0007669"/>
    <property type="project" value="TreeGrafter"/>
</dbReference>
<keyword evidence="6" id="KW-0472">Membrane</keyword>
<feature type="transmembrane region" description="Helical" evidence="6">
    <location>
        <begin position="153"/>
        <end position="170"/>
    </location>
</feature>
<dbReference type="GeneID" id="93311179"/>
<dbReference type="InterPro" id="IPR000160">
    <property type="entry name" value="GGDEF_dom"/>
</dbReference>
<comment type="catalytic activity">
    <reaction evidence="5">
        <text>2 GTP = 3',3'-c-di-GMP + 2 diphosphate</text>
        <dbReference type="Rhea" id="RHEA:24898"/>
        <dbReference type="ChEBI" id="CHEBI:33019"/>
        <dbReference type="ChEBI" id="CHEBI:37565"/>
        <dbReference type="ChEBI" id="CHEBI:58805"/>
        <dbReference type="EC" id="2.7.7.65"/>
    </reaction>
</comment>
<evidence type="ECO:0000256" key="4">
    <source>
        <dbReference type="ARBA" id="ARBA00023134"/>
    </source>
</evidence>
<dbReference type="SMART" id="SM00267">
    <property type="entry name" value="GGDEF"/>
    <property type="match status" value="1"/>
</dbReference>
<evidence type="ECO:0000259" key="7">
    <source>
        <dbReference type="PROSITE" id="PS50887"/>
    </source>
</evidence>
<dbReference type="EC" id="2.7.7.65" evidence="3"/>
<dbReference type="PATRIC" id="fig|1028307.3.peg.2988"/>
<dbReference type="GO" id="GO:1902201">
    <property type="term" value="P:negative regulation of bacterial-type flagellum-dependent cell motility"/>
    <property type="evidence" value="ECO:0007669"/>
    <property type="project" value="TreeGrafter"/>
</dbReference>
<dbReference type="KEGG" id="eae:EAE_14955"/>
<keyword evidence="6" id="KW-1133">Transmembrane helix</keyword>
<dbReference type="GO" id="GO:0043709">
    <property type="term" value="P:cell adhesion involved in single-species biofilm formation"/>
    <property type="evidence" value="ECO:0007669"/>
    <property type="project" value="TreeGrafter"/>
</dbReference>
<evidence type="ECO:0000256" key="5">
    <source>
        <dbReference type="ARBA" id="ARBA00034247"/>
    </source>
</evidence>
<evidence type="ECO:0000256" key="3">
    <source>
        <dbReference type="ARBA" id="ARBA00012528"/>
    </source>
</evidence>
<dbReference type="OrthoDB" id="9812260at2"/>
<dbReference type="InterPro" id="IPR029787">
    <property type="entry name" value="Nucleotide_cyclase"/>
</dbReference>
<evidence type="ECO:0000313" key="9">
    <source>
        <dbReference type="Proteomes" id="UP000008881"/>
    </source>
</evidence>
<dbReference type="CDD" id="cd01949">
    <property type="entry name" value="GGDEF"/>
    <property type="match status" value="1"/>
</dbReference>
<protein>
    <recommendedName>
        <fullName evidence="3">diguanylate cyclase</fullName>
        <ecNumber evidence="3">2.7.7.65</ecNumber>
    </recommendedName>
</protein>
<dbReference type="Gene3D" id="3.30.70.270">
    <property type="match status" value="1"/>
</dbReference>
<dbReference type="NCBIfam" id="TIGR00254">
    <property type="entry name" value="GGDEF"/>
    <property type="match status" value="1"/>
</dbReference>
<dbReference type="RefSeq" id="WP_015367511.1">
    <property type="nucleotide sequence ID" value="NC_015663.1"/>
</dbReference>
<dbReference type="PANTHER" id="PTHR45138">
    <property type="entry name" value="REGULATORY COMPONENTS OF SENSORY TRANSDUCTION SYSTEM"/>
    <property type="match status" value="1"/>
</dbReference>
<dbReference type="HOGENOM" id="CLU_000445_11_2_6"/>
<keyword evidence="4" id="KW-0547">Nucleotide-binding</keyword>
<dbReference type="GO" id="GO:0052621">
    <property type="term" value="F:diguanylate cyclase activity"/>
    <property type="evidence" value="ECO:0007669"/>
    <property type="project" value="UniProtKB-EC"/>
</dbReference>
<sequence>MPTEQRLDPRQDRAMLWANRENVQKHALSRSMPWLAFVNIAFALMVIFRNVLFTEFDHQSLTHQDIIPYLEMALGAIIVFSLALCMMVISGRILSGIYATKVISAILLILSLCWSVSSYCFIILWSLPFAWPLLVILMTTGLAALYYFPVGLVAYLVPLWGISLLAGVQIHHGVDLRFLILWGICTAIMIYGRQILQRWYDEAWKTHQENMQLINRLENMANQDALTATANRRALDNFLAQAWERKEPLALIILDVDFFKRYNDHYGHQAGDYCLSCIASVLKMSVRAQEDMVARYGGEEFVIVLPLQSLDSATAVAQRIQQKIREAALPHAKSDAGPLVTVSMGIVASDGRVPASELIAQADAALYKAKQEGRNRWSY</sequence>
<dbReference type="InterPro" id="IPR033444">
    <property type="entry name" value="MASE5"/>
</dbReference>
<dbReference type="FunFam" id="3.30.70.270:FF:000001">
    <property type="entry name" value="Diguanylate cyclase domain protein"/>
    <property type="match status" value="1"/>
</dbReference>
<reference evidence="8 9" key="1">
    <citation type="journal article" date="2012" name="J. Bacteriol.">
        <title>Complete genome sequence of Enterobacter aerogenes KCTC 2190.</title>
        <authorList>
            <person name="Shin S.H."/>
            <person name="Kim S."/>
            <person name="Kim J.Y."/>
            <person name="Lee S."/>
            <person name="Um Y."/>
            <person name="Oh M.K."/>
            <person name="Kim Y.R."/>
            <person name="Lee J."/>
            <person name="Yang K.S."/>
        </authorList>
    </citation>
    <scope>NUCLEOTIDE SEQUENCE [LARGE SCALE GENOMIC DNA]</scope>
    <source>
        <strain evidence="8 9">KCTC 2190</strain>
    </source>
</reference>
<name>A0A0H3FTI8_KLEAK</name>
<feature type="transmembrane region" description="Helical" evidence="6">
    <location>
        <begin position="34"/>
        <end position="52"/>
    </location>
</feature>
<dbReference type="Pfam" id="PF17178">
    <property type="entry name" value="MASE5"/>
    <property type="match status" value="1"/>
</dbReference>
<dbReference type="Proteomes" id="UP000008881">
    <property type="component" value="Chromosome"/>
</dbReference>
<dbReference type="InterPro" id="IPR050469">
    <property type="entry name" value="Diguanylate_Cyclase"/>
</dbReference>
<dbReference type="AlphaFoldDB" id="A0A0H3FTI8"/>
<feature type="transmembrane region" description="Helical" evidence="6">
    <location>
        <begin position="72"/>
        <end position="90"/>
    </location>
</feature>
<comment type="cofactor">
    <cofactor evidence="1">
        <name>Mg(2+)</name>
        <dbReference type="ChEBI" id="CHEBI:18420"/>
    </cofactor>
</comment>
<dbReference type="PANTHER" id="PTHR45138:SF9">
    <property type="entry name" value="DIGUANYLATE CYCLASE DGCM-RELATED"/>
    <property type="match status" value="1"/>
</dbReference>
<dbReference type="EMBL" id="CP002824">
    <property type="protein sequence ID" value="AEG97904.1"/>
    <property type="molecule type" value="Genomic_DNA"/>
</dbReference>
<evidence type="ECO:0000313" key="8">
    <source>
        <dbReference type="EMBL" id="AEG97904.1"/>
    </source>
</evidence>
<comment type="pathway">
    <text evidence="2">Purine metabolism; 3',5'-cyclic di-GMP biosynthesis.</text>
</comment>
<dbReference type="Pfam" id="PF00990">
    <property type="entry name" value="GGDEF"/>
    <property type="match status" value="1"/>
</dbReference>
<evidence type="ECO:0000256" key="6">
    <source>
        <dbReference type="SAM" id="Phobius"/>
    </source>
</evidence>
<gene>
    <name evidence="8" type="ordered locus">EAE_14955</name>
</gene>
<dbReference type="eggNOG" id="COG3706">
    <property type="taxonomic scope" value="Bacteria"/>
</dbReference>